<dbReference type="EMBL" id="CACRUS010000006">
    <property type="protein sequence ID" value="VYU12550.1"/>
    <property type="molecule type" value="Genomic_DNA"/>
</dbReference>
<gene>
    <name evidence="2" type="ORF">PALFYP105_03354</name>
</gene>
<organism evidence="2">
    <name type="scientific">Enterobacter agglomerans</name>
    <name type="common">Erwinia herbicola</name>
    <name type="synonym">Pantoea agglomerans</name>
    <dbReference type="NCBI Taxonomy" id="549"/>
    <lineage>
        <taxon>Bacteria</taxon>
        <taxon>Pseudomonadati</taxon>
        <taxon>Pseudomonadota</taxon>
        <taxon>Gammaproteobacteria</taxon>
        <taxon>Enterobacterales</taxon>
        <taxon>Erwiniaceae</taxon>
        <taxon>Pantoea</taxon>
        <taxon>Pantoea agglomerans group</taxon>
    </lineage>
</organism>
<dbReference type="AlphaFoldDB" id="A0A6N3C6P8"/>
<proteinExistence type="predicted"/>
<evidence type="ECO:0000256" key="1">
    <source>
        <dbReference type="SAM" id="MobiDB-lite"/>
    </source>
</evidence>
<evidence type="ECO:0000313" key="2">
    <source>
        <dbReference type="EMBL" id="VYU12550.1"/>
    </source>
</evidence>
<feature type="compositionally biased region" description="Basic and acidic residues" evidence="1">
    <location>
        <begin position="40"/>
        <end position="52"/>
    </location>
</feature>
<protein>
    <submittedName>
        <fullName evidence="2">Uncharacterized protein</fullName>
    </submittedName>
</protein>
<feature type="region of interest" description="Disordered" evidence="1">
    <location>
        <begin position="36"/>
        <end position="55"/>
    </location>
</feature>
<reference evidence="2" key="1">
    <citation type="submission" date="2019-11" db="EMBL/GenBank/DDBJ databases">
        <authorList>
            <person name="Feng L."/>
        </authorList>
    </citation>
    <scope>NUCLEOTIDE SEQUENCE</scope>
    <source>
        <strain evidence="2">PagglomeransLFYP105</strain>
    </source>
</reference>
<accession>A0A6N3C6P8</accession>
<sequence>MTKRETIEAVLTEMALQKGHTLNEHDLLELRARVTAAPAENERRPLPMEETRTSSPLINKAVNNNCSLIFIH</sequence>
<name>A0A6N3C6P8_ENTAG</name>